<keyword evidence="1" id="KW-0812">Transmembrane</keyword>
<feature type="transmembrane region" description="Helical" evidence="1">
    <location>
        <begin position="28"/>
        <end position="46"/>
    </location>
</feature>
<dbReference type="Proteomes" id="UP000215914">
    <property type="component" value="Chromosome 10"/>
</dbReference>
<dbReference type="EMBL" id="CM007899">
    <property type="protein sequence ID" value="OTG11759.1"/>
    <property type="molecule type" value="Genomic_DNA"/>
</dbReference>
<keyword evidence="1" id="KW-1133">Transmembrane helix</keyword>
<evidence type="ECO:0000256" key="1">
    <source>
        <dbReference type="SAM" id="Phobius"/>
    </source>
</evidence>
<gene>
    <name evidence="2" type="ORF">HannXRQ_Chr10g0302331</name>
</gene>
<dbReference type="InParanoid" id="A0A251TLW0"/>
<protein>
    <submittedName>
        <fullName evidence="2">Uncharacterized protein</fullName>
    </submittedName>
</protein>
<keyword evidence="3" id="KW-1185">Reference proteome</keyword>
<name>A0A251TLW0_HELAN</name>
<feature type="transmembrane region" description="Helical" evidence="1">
    <location>
        <begin position="5"/>
        <end position="22"/>
    </location>
</feature>
<proteinExistence type="predicted"/>
<dbReference type="AlphaFoldDB" id="A0A251TLW0"/>
<keyword evidence="1" id="KW-0472">Membrane</keyword>
<organism evidence="2 3">
    <name type="scientific">Helianthus annuus</name>
    <name type="common">Common sunflower</name>
    <dbReference type="NCBI Taxonomy" id="4232"/>
    <lineage>
        <taxon>Eukaryota</taxon>
        <taxon>Viridiplantae</taxon>
        <taxon>Streptophyta</taxon>
        <taxon>Embryophyta</taxon>
        <taxon>Tracheophyta</taxon>
        <taxon>Spermatophyta</taxon>
        <taxon>Magnoliopsida</taxon>
        <taxon>eudicotyledons</taxon>
        <taxon>Gunneridae</taxon>
        <taxon>Pentapetalae</taxon>
        <taxon>asterids</taxon>
        <taxon>campanulids</taxon>
        <taxon>Asterales</taxon>
        <taxon>Asteraceae</taxon>
        <taxon>Asteroideae</taxon>
        <taxon>Heliantheae alliance</taxon>
        <taxon>Heliantheae</taxon>
        <taxon>Helianthus</taxon>
    </lineage>
</organism>
<evidence type="ECO:0000313" key="3">
    <source>
        <dbReference type="Proteomes" id="UP000215914"/>
    </source>
</evidence>
<accession>A0A251TLW0</accession>
<evidence type="ECO:0000313" key="2">
    <source>
        <dbReference type="EMBL" id="OTG11759.1"/>
    </source>
</evidence>
<sequence>MQIVLIIIFLVFSIIITNIMHIMLVDSYFLMVLFEWLLICLGKVSLQMVRML</sequence>
<reference evidence="3" key="1">
    <citation type="journal article" date="2017" name="Nature">
        <title>The sunflower genome provides insights into oil metabolism, flowering and Asterid evolution.</title>
        <authorList>
            <person name="Badouin H."/>
            <person name="Gouzy J."/>
            <person name="Grassa C.J."/>
            <person name="Murat F."/>
            <person name="Staton S.E."/>
            <person name="Cottret L."/>
            <person name="Lelandais-Briere C."/>
            <person name="Owens G.L."/>
            <person name="Carrere S."/>
            <person name="Mayjonade B."/>
            <person name="Legrand L."/>
            <person name="Gill N."/>
            <person name="Kane N.C."/>
            <person name="Bowers J.E."/>
            <person name="Hubner S."/>
            <person name="Bellec A."/>
            <person name="Berard A."/>
            <person name="Berges H."/>
            <person name="Blanchet N."/>
            <person name="Boniface M.C."/>
            <person name="Brunel D."/>
            <person name="Catrice O."/>
            <person name="Chaidir N."/>
            <person name="Claudel C."/>
            <person name="Donnadieu C."/>
            <person name="Faraut T."/>
            <person name="Fievet G."/>
            <person name="Helmstetter N."/>
            <person name="King M."/>
            <person name="Knapp S.J."/>
            <person name="Lai Z."/>
            <person name="Le Paslier M.C."/>
            <person name="Lippi Y."/>
            <person name="Lorenzon L."/>
            <person name="Mandel J.R."/>
            <person name="Marage G."/>
            <person name="Marchand G."/>
            <person name="Marquand E."/>
            <person name="Bret-Mestries E."/>
            <person name="Morien E."/>
            <person name="Nambeesan S."/>
            <person name="Nguyen T."/>
            <person name="Pegot-Espagnet P."/>
            <person name="Pouilly N."/>
            <person name="Raftis F."/>
            <person name="Sallet E."/>
            <person name="Schiex T."/>
            <person name="Thomas J."/>
            <person name="Vandecasteele C."/>
            <person name="Vares D."/>
            <person name="Vear F."/>
            <person name="Vautrin S."/>
            <person name="Crespi M."/>
            <person name="Mangin B."/>
            <person name="Burke J.M."/>
            <person name="Salse J."/>
            <person name="Munos S."/>
            <person name="Vincourt P."/>
            <person name="Rieseberg L.H."/>
            <person name="Langlade N.B."/>
        </authorList>
    </citation>
    <scope>NUCLEOTIDE SEQUENCE [LARGE SCALE GENOMIC DNA]</scope>
    <source>
        <strain evidence="3">cv. SF193</strain>
    </source>
</reference>